<dbReference type="Proteomes" id="UP000468443">
    <property type="component" value="Unassembled WGS sequence"/>
</dbReference>
<comment type="caution">
    <text evidence="2">The sequence shown here is derived from an EMBL/GenBank/DDBJ whole genome shotgun (WGS) entry which is preliminary data.</text>
</comment>
<feature type="transmembrane region" description="Helical" evidence="1">
    <location>
        <begin position="44"/>
        <end position="64"/>
    </location>
</feature>
<evidence type="ECO:0000313" key="2">
    <source>
        <dbReference type="EMBL" id="NER11776.1"/>
    </source>
</evidence>
<protein>
    <recommendedName>
        <fullName evidence="4">DUF983 domain-containing protein</fullName>
    </recommendedName>
</protein>
<dbReference type="InterPro" id="IPR026369">
    <property type="entry name" value="CxxC_20_CxxC"/>
</dbReference>
<evidence type="ECO:0000256" key="1">
    <source>
        <dbReference type="SAM" id="Phobius"/>
    </source>
</evidence>
<keyword evidence="1" id="KW-1133">Transmembrane helix</keyword>
<dbReference type="EMBL" id="JAABOP010000010">
    <property type="protein sequence ID" value="NER11776.1"/>
    <property type="molecule type" value="Genomic_DNA"/>
</dbReference>
<keyword evidence="1" id="KW-0472">Membrane</keyword>
<organism evidence="2 3">
    <name type="scientific">Muriicola jejuensis</name>
    <dbReference type="NCBI Taxonomy" id="504488"/>
    <lineage>
        <taxon>Bacteria</taxon>
        <taxon>Pseudomonadati</taxon>
        <taxon>Bacteroidota</taxon>
        <taxon>Flavobacteriia</taxon>
        <taxon>Flavobacteriales</taxon>
        <taxon>Flavobacteriaceae</taxon>
        <taxon>Muriicola</taxon>
    </lineage>
</organism>
<keyword evidence="3" id="KW-1185">Reference proteome</keyword>
<feature type="transmembrane region" description="Helical" evidence="1">
    <location>
        <begin position="70"/>
        <end position="96"/>
    </location>
</feature>
<dbReference type="AlphaFoldDB" id="A0A6P0UN93"/>
<evidence type="ECO:0000313" key="3">
    <source>
        <dbReference type="Proteomes" id="UP000468443"/>
    </source>
</evidence>
<accession>A0A6P0UN93</accession>
<dbReference type="RefSeq" id="WP_163694232.1">
    <property type="nucleotide sequence ID" value="NZ_JAABOP010000010.1"/>
</dbReference>
<sequence>MQSCENCKQKFSFGQIYKSFLIGYKPLVCKNCKTKYEHTFKNRWIGAGSVGLGVFFGGISQFYFELSSGYKLMVGIIVTIFTVSLISAICVSFMTFEREEKNNYT</sequence>
<reference evidence="2 3" key="1">
    <citation type="submission" date="2020-01" db="EMBL/GenBank/DDBJ databases">
        <title>Muriicola jejuensis KCTC 22299.</title>
        <authorList>
            <person name="Wang G."/>
        </authorList>
    </citation>
    <scope>NUCLEOTIDE SEQUENCE [LARGE SCALE GENOMIC DNA]</scope>
    <source>
        <strain evidence="2 3">KCTC 22299</strain>
    </source>
</reference>
<keyword evidence="1" id="KW-0812">Transmembrane</keyword>
<dbReference type="NCBIfam" id="TIGR04104">
    <property type="entry name" value="cxxc_20_cxxc"/>
    <property type="match status" value="1"/>
</dbReference>
<evidence type="ECO:0008006" key="4">
    <source>
        <dbReference type="Google" id="ProtNLM"/>
    </source>
</evidence>
<proteinExistence type="predicted"/>
<name>A0A6P0UN93_9FLAO</name>
<gene>
    <name evidence="2" type="ORF">GWK09_14715</name>
</gene>